<organism evidence="2 3">
    <name type="scientific">Mucilaginibacter dorajii</name>
    <dbReference type="NCBI Taxonomy" id="692994"/>
    <lineage>
        <taxon>Bacteria</taxon>
        <taxon>Pseudomonadati</taxon>
        <taxon>Bacteroidota</taxon>
        <taxon>Sphingobacteriia</taxon>
        <taxon>Sphingobacteriales</taxon>
        <taxon>Sphingobacteriaceae</taxon>
        <taxon>Mucilaginibacter</taxon>
    </lineage>
</organism>
<feature type="region of interest" description="Disordered" evidence="1">
    <location>
        <begin position="200"/>
        <end position="316"/>
    </location>
</feature>
<dbReference type="Proteomes" id="UP001500742">
    <property type="component" value="Unassembled WGS sequence"/>
</dbReference>
<evidence type="ECO:0000313" key="3">
    <source>
        <dbReference type="Proteomes" id="UP001500742"/>
    </source>
</evidence>
<name>A0ABP7PUI5_9SPHI</name>
<dbReference type="InterPro" id="IPR024447">
    <property type="entry name" value="YXWGXW_rpt"/>
</dbReference>
<accession>A0ABP7PUI5</accession>
<dbReference type="Pfam" id="PF12779">
    <property type="entry name" value="WXXGXW"/>
    <property type="match status" value="2"/>
</dbReference>
<keyword evidence="3" id="KW-1185">Reference proteome</keyword>
<dbReference type="EMBL" id="BAAAZC010000015">
    <property type="protein sequence ID" value="GAA3971280.1"/>
    <property type="molecule type" value="Genomic_DNA"/>
</dbReference>
<sequence>MLLFVSLASIKAYAQISVGISINVAPPVLPVYTQPACPVDGYLWTPGYWAYDQDGGYYWVPGVWVSPPQPGYLWTPSYWGYDGNVYVYHEGYWGRHIGFYGGVNYGYGYAGSGYVGGRWAGNSFQYNTAVVNVNTTVVHNTYVNKTVINNVTVNNNTSFNGPGGITTKPKPQEIAASKEDHVQPTADQVTHRQVAVKDQNQFAKVNNGRPTTTAMNKVNGSRFTSEGHNAANSLNPGNKPDANTAKKDNPGNVVKKQNVDNSQPEGSDNNQHRGNNKPAKANNNAQHVPSVPSRHPVNQQHRSQNKPKPQEHEKHR</sequence>
<evidence type="ECO:0000256" key="1">
    <source>
        <dbReference type="SAM" id="MobiDB-lite"/>
    </source>
</evidence>
<proteinExistence type="predicted"/>
<feature type="compositionally biased region" description="Polar residues" evidence="1">
    <location>
        <begin position="200"/>
        <end position="236"/>
    </location>
</feature>
<gene>
    <name evidence="2" type="ORF">GCM10022210_20780</name>
</gene>
<feature type="compositionally biased region" description="Polar residues" evidence="1">
    <location>
        <begin position="259"/>
        <end position="273"/>
    </location>
</feature>
<feature type="compositionally biased region" description="Low complexity" evidence="1">
    <location>
        <begin position="276"/>
        <end position="285"/>
    </location>
</feature>
<evidence type="ECO:0000313" key="2">
    <source>
        <dbReference type="EMBL" id="GAA3971280.1"/>
    </source>
</evidence>
<feature type="region of interest" description="Disordered" evidence="1">
    <location>
        <begin position="158"/>
        <end position="187"/>
    </location>
</feature>
<reference evidence="3" key="1">
    <citation type="journal article" date="2019" name="Int. J. Syst. Evol. Microbiol.">
        <title>The Global Catalogue of Microorganisms (GCM) 10K type strain sequencing project: providing services to taxonomists for standard genome sequencing and annotation.</title>
        <authorList>
            <consortium name="The Broad Institute Genomics Platform"/>
            <consortium name="The Broad Institute Genome Sequencing Center for Infectious Disease"/>
            <person name="Wu L."/>
            <person name="Ma J."/>
        </authorList>
    </citation>
    <scope>NUCLEOTIDE SEQUENCE [LARGE SCALE GENOMIC DNA]</scope>
    <source>
        <strain evidence="3">JCM 16601</strain>
    </source>
</reference>
<evidence type="ECO:0008006" key="4">
    <source>
        <dbReference type="Google" id="ProtNLM"/>
    </source>
</evidence>
<comment type="caution">
    <text evidence="2">The sequence shown here is derived from an EMBL/GenBank/DDBJ whole genome shotgun (WGS) entry which is preliminary data.</text>
</comment>
<protein>
    <recommendedName>
        <fullName evidence="4">YXWGXW repeat-containing protein</fullName>
    </recommendedName>
</protein>